<evidence type="ECO:0000313" key="2">
    <source>
        <dbReference type="EMBL" id="MCY0093598.1"/>
    </source>
</evidence>
<proteinExistence type="predicted"/>
<name>A0ABT3YCJ1_9HYPH</name>
<dbReference type="SUPFAM" id="SSF51735">
    <property type="entry name" value="NAD(P)-binding Rossmann-fold domains"/>
    <property type="match status" value="1"/>
</dbReference>
<dbReference type="EMBL" id="JAOVZQ010000001">
    <property type="protein sequence ID" value="MCY0093598.1"/>
    <property type="molecule type" value="Genomic_DNA"/>
</dbReference>
<dbReference type="Gene3D" id="3.40.50.720">
    <property type="entry name" value="NAD(P)-binding Rossmann-like Domain"/>
    <property type="match status" value="1"/>
</dbReference>
<protein>
    <submittedName>
        <fullName evidence="2">SDR family oxidoreductase</fullName>
    </submittedName>
</protein>
<feature type="domain" description="NAD(P)-binding" evidence="1">
    <location>
        <begin position="9"/>
        <end position="186"/>
    </location>
</feature>
<reference evidence="2" key="1">
    <citation type="submission" date="2022-10" db="EMBL/GenBank/DDBJ databases">
        <title>Hoeflea sp. J2-29, isolated from marine algae.</title>
        <authorList>
            <person name="Kristyanto S."/>
            <person name="Kim J.M."/>
            <person name="Jeon C.O."/>
        </authorList>
    </citation>
    <scope>NUCLEOTIDE SEQUENCE</scope>
    <source>
        <strain evidence="2">J2-29</strain>
    </source>
</reference>
<dbReference type="CDD" id="cd05243">
    <property type="entry name" value="SDR_a5"/>
    <property type="match status" value="1"/>
</dbReference>
<organism evidence="2 3">
    <name type="scientific">Hoeflea ulvae</name>
    <dbReference type="NCBI Taxonomy" id="2983764"/>
    <lineage>
        <taxon>Bacteria</taxon>
        <taxon>Pseudomonadati</taxon>
        <taxon>Pseudomonadota</taxon>
        <taxon>Alphaproteobacteria</taxon>
        <taxon>Hyphomicrobiales</taxon>
        <taxon>Rhizobiaceae</taxon>
        <taxon>Hoeflea</taxon>
    </lineage>
</organism>
<evidence type="ECO:0000313" key="3">
    <source>
        <dbReference type="Proteomes" id="UP001081283"/>
    </source>
</evidence>
<dbReference type="Pfam" id="PF13460">
    <property type="entry name" value="NAD_binding_10"/>
    <property type="match status" value="1"/>
</dbReference>
<evidence type="ECO:0000259" key="1">
    <source>
        <dbReference type="Pfam" id="PF13460"/>
    </source>
</evidence>
<keyword evidence="3" id="KW-1185">Reference proteome</keyword>
<dbReference type="InterPro" id="IPR036291">
    <property type="entry name" value="NAD(P)-bd_dom_sf"/>
</dbReference>
<dbReference type="Proteomes" id="UP001081283">
    <property type="component" value="Unassembled WGS sequence"/>
</dbReference>
<comment type="caution">
    <text evidence="2">The sequence shown here is derived from an EMBL/GenBank/DDBJ whole genome shotgun (WGS) entry which is preliminary data.</text>
</comment>
<dbReference type="PANTHER" id="PTHR15020">
    <property type="entry name" value="FLAVIN REDUCTASE-RELATED"/>
    <property type="match status" value="1"/>
</dbReference>
<gene>
    <name evidence="2" type="ORF">OEG82_06140</name>
</gene>
<dbReference type="InterPro" id="IPR016040">
    <property type="entry name" value="NAD(P)-bd_dom"/>
</dbReference>
<sequence>MSMNILVAGATGTTGLQLVKDLVDQGHAPTALVRESSDTSDLPEGVSLRQGDLTDLQSGVCNGMDAVIFAAGSGGSTGPEMTDKVDRDGAKRLVDLAVEAGVSRFVMLSSVGADQSEPEGDLAHYLKAKHEADEHLKASGLTYAILRPVALTNDGRSADVILGDDVDKTAKASRADVAHLLAQAATTGRFDGQALDMQSA</sequence>
<dbReference type="RefSeq" id="WP_267611552.1">
    <property type="nucleotide sequence ID" value="NZ_JAOVZQ010000001.1"/>
</dbReference>
<dbReference type="PANTHER" id="PTHR15020:SF50">
    <property type="entry name" value="UPF0659 PROTEIN YMR090W"/>
    <property type="match status" value="1"/>
</dbReference>
<accession>A0ABT3YCJ1</accession>